<evidence type="ECO:0000256" key="2">
    <source>
        <dbReference type="ARBA" id="ARBA00023239"/>
    </source>
</evidence>
<proteinExistence type="inferred from homology"/>
<dbReference type="GO" id="GO:0006635">
    <property type="term" value="P:fatty acid beta-oxidation"/>
    <property type="evidence" value="ECO:0007669"/>
    <property type="project" value="TreeGrafter"/>
</dbReference>
<dbReference type="FunFam" id="3.90.226.10:FF:000009">
    <property type="entry name" value="Carnitinyl-CoA dehydratase"/>
    <property type="match status" value="1"/>
</dbReference>
<accession>Q4PK70</accession>
<dbReference type="PROSITE" id="PS00166">
    <property type="entry name" value="ENOYL_COA_HYDRATASE"/>
    <property type="match status" value="1"/>
</dbReference>
<dbReference type="InterPro" id="IPR018376">
    <property type="entry name" value="Enoyl-CoA_hyd/isom_CS"/>
</dbReference>
<protein>
    <submittedName>
        <fullName evidence="4">Predicted enoyl CoA hydratase</fullName>
    </submittedName>
</protein>
<evidence type="ECO:0000256" key="3">
    <source>
        <dbReference type="RuleBase" id="RU003707"/>
    </source>
</evidence>
<dbReference type="InterPro" id="IPR014748">
    <property type="entry name" value="Enoyl-CoA_hydra_C"/>
</dbReference>
<dbReference type="GO" id="GO:0016829">
    <property type="term" value="F:lyase activity"/>
    <property type="evidence" value="ECO:0007669"/>
    <property type="project" value="UniProtKB-KW"/>
</dbReference>
<dbReference type="InterPro" id="IPR001753">
    <property type="entry name" value="Enoyl-CoA_hydra/iso"/>
</dbReference>
<evidence type="ECO:0000256" key="1">
    <source>
        <dbReference type="ARBA" id="ARBA00005254"/>
    </source>
</evidence>
<dbReference type="CDD" id="cd06558">
    <property type="entry name" value="crotonase-like"/>
    <property type="match status" value="1"/>
</dbReference>
<dbReference type="PANTHER" id="PTHR11941:SF54">
    <property type="entry name" value="ENOYL-COA HYDRATASE, MITOCHONDRIAL"/>
    <property type="match status" value="1"/>
</dbReference>
<dbReference type="Pfam" id="PF00378">
    <property type="entry name" value="ECH_1"/>
    <property type="match status" value="1"/>
</dbReference>
<comment type="similarity">
    <text evidence="1 3">Belongs to the enoyl-CoA hydratase/isomerase family.</text>
</comment>
<sequence>MKTDYKFLKTDIDGHILTVTINRPERMNALHPPAHAEFDEVWNEFDKDENLWVGIVTGEGDRAFSAGNDLKFQAEAGGKMDINMASSGFAGLTSRFNLTKPLIAAVNGVSMGGGFEIALACDLIVASTNAKFALPEPKVGLAALAGGMQRLPRQIGMKNALGMMLTGRHVSAEEGKSLGFVNEVVEPENLLSAAKAWAKQIEECSPMSIRATKQVAYENFNEPDLEKSMKAHYSAVKELFGSEDFIEGPVAFAEKRLPNWKGK</sequence>
<dbReference type="PANTHER" id="PTHR11941">
    <property type="entry name" value="ENOYL-COA HYDRATASE-RELATED"/>
    <property type="match status" value="1"/>
</dbReference>
<keyword evidence="2" id="KW-0456">Lyase</keyword>
<reference evidence="4" key="1">
    <citation type="journal article" date="2005" name="PLoS Biol.">
        <title>New insights into metabolic properties of marine bacteria encoding proteorhodopsins.</title>
        <authorList>
            <person name="Sabehi G."/>
            <person name="Loy A."/>
            <person name="Jung K.H."/>
            <person name="Partha R."/>
            <person name="Spudich J.L."/>
            <person name="Isaacson T."/>
            <person name="Hirschberg J."/>
            <person name="Wagner M."/>
            <person name="Beja O."/>
        </authorList>
    </citation>
    <scope>NUCLEOTIDE SEQUENCE</scope>
</reference>
<name>Q4PK70_9BACT</name>
<dbReference type="InterPro" id="IPR029045">
    <property type="entry name" value="ClpP/crotonase-like_dom_sf"/>
</dbReference>
<dbReference type="Gene3D" id="3.90.226.10">
    <property type="entry name" value="2-enoyl-CoA Hydratase, Chain A, domain 1"/>
    <property type="match status" value="1"/>
</dbReference>
<dbReference type="Gene3D" id="1.10.12.10">
    <property type="entry name" value="Lyase 2-enoyl-coa Hydratase, Chain A, domain 2"/>
    <property type="match status" value="1"/>
</dbReference>
<dbReference type="SUPFAM" id="SSF52096">
    <property type="entry name" value="ClpP/crotonase"/>
    <property type="match status" value="1"/>
</dbReference>
<evidence type="ECO:0000313" key="4">
    <source>
        <dbReference type="EMBL" id="AAY82636.1"/>
    </source>
</evidence>
<dbReference type="AlphaFoldDB" id="Q4PK70"/>
<organism evidence="4">
    <name type="scientific">uncultured bacterium MedeBAC49C08</name>
    <dbReference type="NCBI Taxonomy" id="332274"/>
    <lineage>
        <taxon>Bacteria</taxon>
        <taxon>environmental samples</taxon>
    </lineage>
</organism>
<dbReference type="EMBL" id="DQ077554">
    <property type="protein sequence ID" value="AAY82636.1"/>
    <property type="molecule type" value="Genomic_DNA"/>
</dbReference>